<feature type="transmembrane region" description="Helical" evidence="1">
    <location>
        <begin position="279"/>
        <end position="304"/>
    </location>
</feature>
<evidence type="ECO:0000313" key="3">
    <source>
        <dbReference type="Proteomes" id="UP000325849"/>
    </source>
</evidence>
<feature type="transmembrane region" description="Helical" evidence="1">
    <location>
        <begin position="142"/>
        <end position="160"/>
    </location>
</feature>
<dbReference type="Proteomes" id="UP000325849">
    <property type="component" value="Unassembled WGS sequence"/>
</dbReference>
<protein>
    <recommendedName>
        <fullName evidence="4">ABC transporter permease</fullName>
    </recommendedName>
</protein>
<feature type="transmembrane region" description="Helical" evidence="1">
    <location>
        <begin position="181"/>
        <end position="205"/>
    </location>
</feature>
<dbReference type="RefSeq" id="WP_152888742.1">
    <property type="nucleotide sequence ID" value="NZ_VJZD01000059.1"/>
</dbReference>
<dbReference type="EMBL" id="VJZD01000059">
    <property type="protein sequence ID" value="MPY32911.1"/>
    <property type="molecule type" value="Genomic_DNA"/>
</dbReference>
<comment type="caution">
    <text evidence="2">The sequence shown here is derived from an EMBL/GenBank/DDBJ whole genome shotgun (WGS) entry which is preliminary data.</text>
</comment>
<evidence type="ECO:0008006" key="4">
    <source>
        <dbReference type="Google" id="ProtNLM"/>
    </source>
</evidence>
<keyword evidence="3" id="KW-1185">Reference proteome</keyword>
<organism evidence="2 3">
    <name type="scientific">Streptomyces adustus</name>
    <dbReference type="NCBI Taxonomy" id="1609272"/>
    <lineage>
        <taxon>Bacteria</taxon>
        <taxon>Bacillati</taxon>
        <taxon>Actinomycetota</taxon>
        <taxon>Actinomycetes</taxon>
        <taxon>Kitasatosporales</taxon>
        <taxon>Streptomycetaceae</taxon>
        <taxon>Streptomyces</taxon>
    </lineage>
</organism>
<evidence type="ECO:0000256" key="1">
    <source>
        <dbReference type="SAM" id="Phobius"/>
    </source>
</evidence>
<keyword evidence="1" id="KW-1133">Transmembrane helix</keyword>
<gene>
    <name evidence="2" type="ORF">FNH09_17050</name>
</gene>
<keyword evidence="1" id="KW-0812">Transmembrane</keyword>
<reference evidence="2 3" key="1">
    <citation type="submission" date="2019-07" db="EMBL/GenBank/DDBJ databases">
        <title>New species of Amycolatopsis and Streptomyces.</title>
        <authorList>
            <person name="Duangmal K."/>
            <person name="Teo W.F.A."/>
            <person name="Lipun K."/>
        </authorList>
    </citation>
    <scope>NUCLEOTIDE SEQUENCE [LARGE SCALE GENOMIC DNA]</scope>
    <source>
        <strain evidence="2 3">NBRC 109810</strain>
    </source>
</reference>
<proteinExistence type="predicted"/>
<feature type="transmembrane region" description="Helical" evidence="1">
    <location>
        <begin position="211"/>
        <end position="230"/>
    </location>
</feature>
<dbReference type="AlphaFoldDB" id="A0A5N8VCD1"/>
<name>A0A5N8VCD1_9ACTN</name>
<evidence type="ECO:0000313" key="2">
    <source>
        <dbReference type="EMBL" id="MPY32911.1"/>
    </source>
</evidence>
<sequence length="309" mass="33292">MSPTAPTASDVLEGTGPTAPRPGGRLPLVRIALRQYWIPLVILAAVFAQTAAVVAYHYGGWADAVALRAHVGSHAYHFGRYADDAHNKTAKLISDNASVVFRPALYAAALAGLLTAREWESRRVTLALTQSLTPQRWFTARWATLATLCTLLTAPLVVLYQRSATHAYRLDLLVHGADQQTAYFTVGPVTLAYVVLGVAAGAFTGTVLRRSWLAVVAAPALTWLLVAVLVRSRLVLLADFPLFSKVHGFHPGGVLGLQFDDLLPQDSYLVNSLDSGDYWGYQIASGVLVLALAALLAVATLRVLRRRTA</sequence>
<accession>A0A5N8VCD1</accession>
<feature type="transmembrane region" description="Helical" evidence="1">
    <location>
        <begin position="36"/>
        <end position="58"/>
    </location>
</feature>
<dbReference type="OrthoDB" id="4189543at2"/>
<keyword evidence="1" id="KW-0472">Membrane</keyword>